<protein>
    <submittedName>
        <fullName evidence="9">MMPL family transporter</fullName>
    </submittedName>
</protein>
<comment type="caution">
    <text evidence="9">The sequence shown here is derived from an EMBL/GenBank/DDBJ whole genome shotgun (WGS) entry which is preliminary data.</text>
</comment>
<dbReference type="EMBL" id="JAUHJQ010000011">
    <property type="protein sequence ID" value="MDN4175181.1"/>
    <property type="molecule type" value="Genomic_DNA"/>
</dbReference>
<dbReference type="InterPro" id="IPR050545">
    <property type="entry name" value="Mycobact_MmpL"/>
</dbReference>
<evidence type="ECO:0000256" key="3">
    <source>
        <dbReference type="ARBA" id="ARBA00022475"/>
    </source>
</evidence>
<keyword evidence="4 7" id="KW-0812">Transmembrane</keyword>
<comment type="subcellular location">
    <subcellularLocation>
        <location evidence="1">Cell membrane</location>
        <topology evidence="1">Multi-pass membrane protein</topology>
    </subcellularLocation>
</comment>
<feature type="transmembrane region" description="Helical" evidence="7">
    <location>
        <begin position="62"/>
        <end position="80"/>
    </location>
</feature>
<keyword evidence="5 7" id="KW-1133">Transmembrane helix</keyword>
<evidence type="ECO:0000256" key="5">
    <source>
        <dbReference type="ARBA" id="ARBA00022989"/>
    </source>
</evidence>
<name>A0ABT8FKY5_9ACTN</name>
<evidence type="ECO:0000313" key="9">
    <source>
        <dbReference type="EMBL" id="MDN4175181.1"/>
    </source>
</evidence>
<dbReference type="Gene3D" id="1.20.1640.10">
    <property type="entry name" value="Multidrug efflux transporter AcrB transmembrane domain"/>
    <property type="match status" value="1"/>
</dbReference>
<evidence type="ECO:0000256" key="2">
    <source>
        <dbReference type="ARBA" id="ARBA00010157"/>
    </source>
</evidence>
<organism evidence="9 10">
    <name type="scientific">Nocardioides oceani</name>
    <dbReference type="NCBI Taxonomy" id="3058369"/>
    <lineage>
        <taxon>Bacteria</taxon>
        <taxon>Bacillati</taxon>
        <taxon>Actinomycetota</taxon>
        <taxon>Actinomycetes</taxon>
        <taxon>Propionibacteriales</taxon>
        <taxon>Nocardioidaceae</taxon>
        <taxon>Nocardioides</taxon>
    </lineage>
</organism>
<keyword evidence="6 7" id="KW-0472">Membrane</keyword>
<evidence type="ECO:0000313" key="10">
    <source>
        <dbReference type="Proteomes" id="UP001168620"/>
    </source>
</evidence>
<feature type="transmembrane region" description="Helical" evidence="7">
    <location>
        <begin position="35"/>
        <end position="56"/>
    </location>
</feature>
<keyword evidence="10" id="KW-1185">Reference proteome</keyword>
<evidence type="ECO:0000256" key="4">
    <source>
        <dbReference type="ARBA" id="ARBA00022692"/>
    </source>
</evidence>
<feature type="domain" description="Membrane transport protein MMPL" evidence="8">
    <location>
        <begin position="8"/>
        <end position="83"/>
    </location>
</feature>
<reference evidence="9" key="1">
    <citation type="submission" date="2023-06" db="EMBL/GenBank/DDBJ databases">
        <title>Draft genome sequence of Nocardioides sp. SOB77.</title>
        <authorList>
            <person name="Zhang G."/>
        </authorList>
    </citation>
    <scope>NUCLEOTIDE SEQUENCE</scope>
    <source>
        <strain evidence="9">SOB77</strain>
    </source>
</reference>
<evidence type="ECO:0000256" key="6">
    <source>
        <dbReference type="ARBA" id="ARBA00023136"/>
    </source>
</evidence>
<gene>
    <name evidence="9" type="ORF">QWY28_19610</name>
</gene>
<dbReference type="Pfam" id="PF03176">
    <property type="entry name" value="MMPL"/>
    <property type="match status" value="1"/>
</dbReference>
<dbReference type="InterPro" id="IPR004869">
    <property type="entry name" value="MMPL_dom"/>
</dbReference>
<dbReference type="Proteomes" id="UP001168620">
    <property type="component" value="Unassembled WGS sequence"/>
</dbReference>
<accession>A0ABT8FKY5</accession>
<dbReference type="RefSeq" id="WP_300954356.1">
    <property type="nucleotide sequence ID" value="NZ_JAUHJQ010000011.1"/>
</dbReference>
<proteinExistence type="inferred from homology"/>
<evidence type="ECO:0000256" key="7">
    <source>
        <dbReference type="SAM" id="Phobius"/>
    </source>
</evidence>
<evidence type="ECO:0000256" key="1">
    <source>
        <dbReference type="ARBA" id="ARBA00004651"/>
    </source>
</evidence>
<sequence length="121" mass="12681">MTDIRDQPAPRDVLVGGSAATLLDATDTIADRLPWALAVIALSTFLLLFLFTGSVLIPLKAIVTNLLSLSATFGALVYVFQEGHLRWLVVVSGDVGQPGDRWPASDGGVGAVVIVEVEPPG</sequence>
<dbReference type="SUPFAM" id="SSF82866">
    <property type="entry name" value="Multidrug efflux transporter AcrB transmembrane domain"/>
    <property type="match status" value="1"/>
</dbReference>
<dbReference type="PANTHER" id="PTHR33406:SF11">
    <property type="entry name" value="MEMBRANE PROTEIN SCO6666-RELATED"/>
    <property type="match status" value="1"/>
</dbReference>
<evidence type="ECO:0000259" key="8">
    <source>
        <dbReference type="Pfam" id="PF03176"/>
    </source>
</evidence>
<comment type="similarity">
    <text evidence="2">Belongs to the resistance-nodulation-cell division (RND) (TC 2.A.6) family. MmpL subfamily.</text>
</comment>
<keyword evidence="3" id="KW-1003">Cell membrane</keyword>
<dbReference type="PANTHER" id="PTHR33406">
    <property type="entry name" value="MEMBRANE PROTEIN MJ1562-RELATED"/>
    <property type="match status" value="1"/>
</dbReference>